<dbReference type="AlphaFoldDB" id="A0AAV3NN30"/>
<comment type="caution">
    <text evidence="6">The sequence shown here is derived from an EMBL/GenBank/DDBJ whole genome shotgun (WGS) entry which is preliminary data.</text>
</comment>
<dbReference type="PANTHER" id="PTHR31352">
    <property type="entry name" value="BETA-AMYLASE 1, CHLOROPLASTIC"/>
    <property type="match status" value="1"/>
</dbReference>
<evidence type="ECO:0000256" key="2">
    <source>
        <dbReference type="ARBA" id="ARBA00023277"/>
    </source>
</evidence>
<keyword evidence="3 4" id="KW-0624">Polysaccharide degradation</keyword>
<reference evidence="6 7" key="1">
    <citation type="submission" date="2024-01" db="EMBL/GenBank/DDBJ databases">
        <title>The complete chloroplast genome sequence of Lithospermum erythrorhizon: insights into the phylogenetic relationship among Boraginaceae species and the maternal lineages of purple gromwells.</title>
        <authorList>
            <person name="Okada T."/>
            <person name="Watanabe K."/>
        </authorList>
    </citation>
    <scope>NUCLEOTIDE SEQUENCE [LARGE SCALE GENOMIC DNA]</scope>
</reference>
<dbReference type="InterPro" id="IPR017853">
    <property type="entry name" value="GH"/>
</dbReference>
<keyword evidence="2 4" id="KW-0119">Carbohydrate metabolism</keyword>
<keyword evidence="4" id="KW-0378">Hydrolase</keyword>
<evidence type="ECO:0000256" key="5">
    <source>
        <dbReference type="SAM" id="MobiDB-lite"/>
    </source>
</evidence>
<keyword evidence="7" id="KW-1185">Reference proteome</keyword>
<feature type="region of interest" description="Disordered" evidence="5">
    <location>
        <begin position="502"/>
        <end position="530"/>
    </location>
</feature>
<dbReference type="InterPro" id="IPR001554">
    <property type="entry name" value="Glyco_hydro_14"/>
</dbReference>
<dbReference type="GO" id="GO:0016161">
    <property type="term" value="F:beta-amylase activity"/>
    <property type="evidence" value="ECO:0007669"/>
    <property type="project" value="UniProtKB-EC"/>
</dbReference>
<dbReference type="PRINTS" id="PR00750">
    <property type="entry name" value="BETAAMYLASE"/>
</dbReference>
<dbReference type="EC" id="3.2.1.2" evidence="4"/>
<name>A0AAV3NN30_LITER</name>
<dbReference type="SUPFAM" id="SSF51445">
    <property type="entry name" value="(Trans)glycosidases"/>
    <property type="match status" value="1"/>
</dbReference>
<keyword evidence="4" id="KW-0326">Glycosidase</keyword>
<accession>A0AAV3NN30</accession>
<dbReference type="Gene3D" id="3.20.20.80">
    <property type="entry name" value="Glycosidases"/>
    <property type="match status" value="1"/>
</dbReference>
<comment type="similarity">
    <text evidence="1 4">Belongs to the glycosyl hydrolase 14 family.</text>
</comment>
<evidence type="ECO:0000256" key="4">
    <source>
        <dbReference type="RuleBase" id="RU000509"/>
    </source>
</evidence>
<dbReference type="PANTHER" id="PTHR31352:SF3">
    <property type="entry name" value="INACTIVE BETA-AMYLASE 9"/>
    <property type="match status" value="1"/>
</dbReference>
<feature type="compositionally biased region" description="Polar residues" evidence="5">
    <location>
        <begin position="517"/>
        <end position="530"/>
    </location>
</feature>
<dbReference type="EMBL" id="BAABME010000213">
    <property type="protein sequence ID" value="GAA0140752.1"/>
    <property type="molecule type" value="Genomic_DNA"/>
</dbReference>
<evidence type="ECO:0000313" key="6">
    <source>
        <dbReference type="EMBL" id="GAA0140752.1"/>
    </source>
</evidence>
<evidence type="ECO:0000256" key="1">
    <source>
        <dbReference type="ARBA" id="ARBA00005652"/>
    </source>
</evidence>
<sequence length="530" mass="58664">MEVSVVASSKVRSEFGYKEVGFCSLSKNLLNSKTTVFKASFGQTKQNYSKYRTIGFCLKASAAAQSEAVVSTSCKNFKPADKLRLYVGLPLDTVSECNSVNHIRAIAAGLKALKLLGVDGVELPIWWGVVERQGMGKYDWTGYLAVAELVRKLDLKLHVSLCFHASKQPEISLPEWVAKIGESSPSIFFADRSGEQYKDCLSFAVDELPVLDGKTPVQVYGEFFESFKSVFSPFTGSTITGISIGLGPDGELRYPSHHQEAKRMGAGEFQCHDKHMLDLLKQHAEASGNPLWGLGGPHDAVAQNESPMTTTFFKEQGGSWESPYGDFFLSWYSGELISHGDRVLSLASSTFGDSPIKVLGKLPLMHSWYKTRSHPAELTAGFYNTCNRDGYKEVARIFSRNSCKMILPGMDLSDEHQQSDSLSSPETLLQQITSACREQKVEISSQNSSITGVPKGFEQIKNYLLGENVVDLFTYQRMGADFFSPDNFPSFTNFVRNLRQPEVLQSDDLPNEEAESTESLRSSNLHMQAA</sequence>
<protein>
    <recommendedName>
        <fullName evidence="4">Beta-amylase</fullName>
        <ecNumber evidence="4">3.2.1.2</ecNumber>
    </recommendedName>
</protein>
<proteinExistence type="inferred from homology"/>
<comment type="catalytic activity">
    <reaction evidence="4">
        <text>Hydrolysis of (1-&gt;4)-alpha-D-glucosidic linkages in polysaccharides so as to remove successive maltose units from the non-reducing ends of the chains.</text>
        <dbReference type="EC" id="3.2.1.2"/>
    </reaction>
</comment>
<dbReference type="Proteomes" id="UP001454036">
    <property type="component" value="Unassembled WGS sequence"/>
</dbReference>
<organism evidence="6 7">
    <name type="scientific">Lithospermum erythrorhizon</name>
    <name type="common">Purple gromwell</name>
    <name type="synonym">Lithospermum officinale var. erythrorhizon</name>
    <dbReference type="NCBI Taxonomy" id="34254"/>
    <lineage>
        <taxon>Eukaryota</taxon>
        <taxon>Viridiplantae</taxon>
        <taxon>Streptophyta</taxon>
        <taxon>Embryophyta</taxon>
        <taxon>Tracheophyta</taxon>
        <taxon>Spermatophyta</taxon>
        <taxon>Magnoliopsida</taxon>
        <taxon>eudicotyledons</taxon>
        <taxon>Gunneridae</taxon>
        <taxon>Pentapetalae</taxon>
        <taxon>asterids</taxon>
        <taxon>lamiids</taxon>
        <taxon>Boraginales</taxon>
        <taxon>Boraginaceae</taxon>
        <taxon>Boraginoideae</taxon>
        <taxon>Lithospermeae</taxon>
        <taxon>Lithospermum</taxon>
    </lineage>
</organism>
<gene>
    <name evidence="6" type="ORF">LIER_02046</name>
</gene>
<evidence type="ECO:0000256" key="3">
    <source>
        <dbReference type="ARBA" id="ARBA00023326"/>
    </source>
</evidence>
<dbReference type="Pfam" id="PF01373">
    <property type="entry name" value="Glyco_hydro_14"/>
    <property type="match status" value="1"/>
</dbReference>
<dbReference type="GO" id="GO:0000272">
    <property type="term" value="P:polysaccharide catabolic process"/>
    <property type="evidence" value="ECO:0007669"/>
    <property type="project" value="UniProtKB-KW"/>
</dbReference>
<evidence type="ECO:0000313" key="7">
    <source>
        <dbReference type="Proteomes" id="UP001454036"/>
    </source>
</evidence>